<dbReference type="Gene3D" id="2.60.40.10">
    <property type="entry name" value="Immunoglobulins"/>
    <property type="match status" value="5"/>
</dbReference>
<dbReference type="PANTHER" id="PTHR19328">
    <property type="entry name" value="HEDGEHOG-INTERACTING PROTEIN"/>
    <property type="match status" value="1"/>
</dbReference>
<dbReference type="InterPro" id="IPR012938">
    <property type="entry name" value="Glc/Sorbosone_DH"/>
</dbReference>
<evidence type="ECO:0000313" key="3">
    <source>
        <dbReference type="EMBL" id="SMH71434.1"/>
    </source>
</evidence>
<dbReference type="InterPro" id="IPR011041">
    <property type="entry name" value="Quinoprot_gluc/sorb_DH_b-prop"/>
</dbReference>
<sequence>MYDGGLTSSPSNTASATTQSNTSTLTVSTQLITGDTLTGMYTELRNSTGQIAASSFSPATFVLKNGAQYTVGMGNFVTYIFDHWADTGSTTNPRPVSISSDTQLTAIYRDIGLVLSPSRGPAGTTVSVTGANNAYSPSTAVTLRWDGTALATITSNSTGGFSATFQVPSTATAGSHKVQATDGTHTHAALFIVGPNGPTTPQPPTSLTATTISSSQINLSWTAPSDNGGSAITGYKIERSQDNRTTWSIISSNTASTSTTYSDTGLSPSTAYAYRVSAINSVGTSVPSNIASATTQNAPVSVPQPPTNLTASAVSSSQINLSWTAPSNNGSSPLTGYKIERSQDNRTTWSIISSNTASTSTTYSDTGLSPSTAYAYRVSAINSVGTSVPSNIASATTQNAATLLSPTGLTASAVSSSQISLNWNAPSNSGSLVTGYMIERSSDGGITWSTKSNTGTSSTIYLDSGLSPSTTYTYRVSAMYGAEASPPSNTASATTQSSTYKLTVSTQLSTGDTLTGMYTELRNSTGQIAASSFSPATFVLKNGAQYTVGMGNFVTYIFDHWADTGSTTNPRPVSISSDTQLTAIYRDIGLVLSPSRGPAGTTVSVTGANNAYSPSTAVTLRWDGTALATITSNSTGGFSATFQVPSTATAGSHKVQATDGTHTHAALFIVGSSSAIALSNTSGNAGDLVKVTGTNFLPYSRITLYFDNTSLSGIRVGQGGGFAPNSNPASIETDSSGNFVADIQIFDRPTGSYNVKATDQSDSDTKSFTIAPGALLFNPTSGHAGTAVNFRASGFAASSVIAITLDGVPVVTSPASITSDLVGEFQGSFTVPTTSTIGLHQVQISDSGGNKYSNSFNVTSSSTPMFNVKTLVSGLSSPVGMAFIPDNGPGKDGSGNFMVIEQNGTVIVVKNNGGTFVTQAVPFVKIPNVQVYADAGLLGIAFDPNWVNTKLVYFYSTLNVAGVVKNEVFRYHATTDSSGNIIADTSVGQQIIVDKIPADVDHDGGHMKFDSQGNLYISTGDNYGYTASQDLTSLAGKLLKITPLASPNSNGLLYSIPSTNPFATNPNSSIRKEIYSYGIRNTFNFDIDSQTGKIYFDHVGQSAWESIVDTTNPVNLGWSNYEGPTVGNPQNVTNYKEPLYWYPHQGLEPTTGFAKDLEAITGGVFYHGSAYPSNLQGAYFFGDYGAGYIAALLSTDKNPPQADPVTGVPKGQVQTIMSGLTLAPTDMQVWNGEIYYVNLTGSISVLNYS</sequence>
<dbReference type="PRINTS" id="PR00014">
    <property type="entry name" value="FNTYPEIII"/>
</dbReference>
<name>A0A2H1FF99_9ARCH</name>
<evidence type="ECO:0000259" key="2">
    <source>
        <dbReference type="PROSITE" id="PS50853"/>
    </source>
</evidence>
<evidence type="ECO:0000313" key="4">
    <source>
        <dbReference type="Proteomes" id="UP000230607"/>
    </source>
</evidence>
<dbReference type="CDD" id="cd00063">
    <property type="entry name" value="FN3"/>
    <property type="match status" value="3"/>
</dbReference>
<dbReference type="InterPro" id="IPR011042">
    <property type="entry name" value="6-blade_b-propeller_TolB-like"/>
</dbReference>
<dbReference type="EMBL" id="LT841358">
    <property type="protein sequence ID" value="SMH71434.1"/>
    <property type="molecule type" value="Genomic_DNA"/>
</dbReference>
<dbReference type="AlphaFoldDB" id="A0A2H1FF99"/>
<organism evidence="3 4">
    <name type="scientific">Candidatus Nitrosotalea okcheonensis</name>
    <dbReference type="NCBI Taxonomy" id="1903276"/>
    <lineage>
        <taxon>Archaea</taxon>
        <taxon>Nitrososphaerota</taxon>
        <taxon>Nitrososphaeria</taxon>
        <taxon>Nitrosotaleales</taxon>
        <taxon>Nitrosotaleaceae</taxon>
        <taxon>Nitrosotalea</taxon>
    </lineage>
</organism>
<reference evidence="4" key="1">
    <citation type="submission" date="2017-03" db="EMBL/GenBank/DDBJ databases">
        <authorList>
            <person name="Herbold C."/>
        </authorList>
    </citation>
    <scope>NUCLEOTIDE SEQUENCE [LARGE SCALE GENOMIC DNA]</scope>
</reference>
<proteinExistence type="predicted"/>
<dbReference type="Pfam" id="PF07995">
    <property type="entry name" value="GSDH"/>
    <property type="match status" value="1"/>
</dbReference>
<feature type="region of interest" description="Disordered" evidence="1">
    <location>
        <begin position="1"/>
        <end position="21"/>
    </location>
</feature>
<dbReference type="Pfam" id="PF00041">
    <property type="entry name" value="fn3"/>
    <property type="match status" value="3"/>
</dbReference>
<dbReference type="SMART" id="SM00060">
    <property type="entry name" value="FN3"/>
    <property type="match status" value="3"/>
</dbReference>
<dbReference type="Proteomes" id="UP000230607">
    <property type="component" value="Chromosome 1"/>
</dbReference>
<dbReference type="Gene3D" id="2.120.10.30">
    <property type="entry name" value="TolB, C-terminal domain"/>
    <property type="match status" value="1"/>
</dbReference>
<dbReference type="InterPro" id="IPR036116">
    <property type="entry name" value="FN3_sf"/>
</dbReference>
<keyword evidence="4" id="KW-1185">Reference proteome</keyword>
<evidence type="ECO:0000256" key="1">
    <source>
        <dbReference type="SAM" id="MobiDB-lite"/>
    </source>
</evidence>
<feature type="domain" description="Fibronectin type-III" evidence="2">
    <location>
        <begin position="305"/>
        <end position="400"/>
    </location>
</feature>
<dbReference type="PROSITE" id="PS50853">
    <property type="entry name" value="FN3"/>
    <property type="match status" value="3"/>
</dbReference>
<accession>A0A2H1FF99</accession>
<dbReference type="InterPro" id="IPR003961">
    <property type="entry name" value="FN3_dom"/>
</dbReference>
<feature type="domain" description="Fibronectin type-III" evidence="2">
    <location>
        <begin position="405"/>
        <end position="498"/>
    </location>
</feature>
<feature type="domain" description="Fibronectin type-III" evidence="2">
    <location>
        <begin position="203"/>
        <end position="298"/>
    </location>
</feature>
<dbReference type="InterPro" id="IPR013783">
    <property type="entry name" value="Ig-like_fold"/>
</dbReference>
<protein>
    <recommendedName>
        <fullName evidence="2">Fibronectin type-III domain-containing protein</fullName>
    </recommendedName>
</protein>
<dbReference type="SUPFAM" id="SSF49265">
    <property type="entry name" value="Fibronectin type III"/>
    <property type="match status" value="2"/>
</dbReference>
<dbReference type="PANTHER" id="PTHR19328:SF13">
    <property type="entry name" value="HIPL1 PROTEIN"/>
    <property type="match status" value="1"/>
</dbReference>
<gene>
    <name evidence="3" type="ORF">NCS_11241</name>
</gene>
<dbReference type="SUPFAM" id="SSF50952">
    <property type="entry name" value="Soluble quinoprotein glucose dehydrogenase"/>
    <property type="match status" value="1"/>
</dbReference>